<reference evidence="8" key="2">
    <citation type="submission" date="2025-09" db="UniProtKB">
        <authorList>
            <consortium name="Ensembl"/>
        </authorList>
    </citation>
    <scope>IDENTIFICATION</scope>
</reference>
<dbReference type="InterPro" id="IPR039625">
    <property type="entry name" value="T178A/B"/>
</dbReference>
<keyword evidence="4" id="KW-0732">Signal</keyword>
<keyword evidence="9" id="KW-1185">Reference proteome</keyword>
<evidence type="ECO:0000256" key="4">
    <source>
        <dbReference type="ARBA" id="ARBA00022729"/>
    </source>
</evidence>
<dbReference type="GeneTree" id="ENSGT00390000015299"/>
<feature type="transmembrane region" description="Helical" evidence="7">
    <location>
        <begin position="295"/>
        <end position="314"/>
    </location>
</feature>
<name>A0A3B3DN91_ORYME</name>
<evidence type="ECO:0000313" key="9">
    <source>
        <dbReference type="Proteomes" id="UP000261560"/>
    </source>
</evidence>
<sequence length="416" mass="46738">MAAMRTLTVAGLFLAFFALGLIAVAISTDNWYETDARRHRERCKNYSNKRNDPGYIYISNLPLRMLPSKERHVDRKGSGVRGEMLLLRRAKRHFLPPAPAMESLCSRHFNSTITGLWRKCHREGFDLETEDLIFKGLGFVFLFYRDLRTCVFVCANALSKVLMLRTSPEGLHPAPRGVQLQRRVRVRGTCACFPLHKRPGCGNRNIEMSVVYEGVGGWMGGGGGREGGILEFVFFFVFLFSADILLFTSTGLVPRCTPIKYYYSSSALPRHLPINLINTIRQDEWHALHLQRMTASFIGMAVSIILFGWIIGVLGCCQDHDLMQYVAGLLFLMGGTCCIISLCTCVARINFELSRNPRYMFGIPEDISHGYGWSMFCAWGGLGLTLLAGFLCTLAPSLYPPQTPVVHKPRQENGCV</sequence>
<dbReference type="Ensembl" id="ENSOMET00000033787.1">
    <property type="protein sequence ID" value="ENSOMEP00000031588.1"/>
    <property type="gene ID" value="ENSOMEG00000016500.1"/>
</dbReference>
<dbReference type="InterPro" id="IPR004031">
    <property type="entry name" value="PMP22/EMP/MP20/Claudin"/>
</dbReference>
<proteinExistence type="inferred from homology"/>
<dbReference type="Gene3D" id="1.20.140.150">
    <property type="match status" value="2"/>
</dbReference>
<feature type="transmembrane region" description="Helical" evidence="7">
    <location>
        <begin position="372"/>
        <end position="399"/>
    </location>
</feature>
<evidence type="ECO:0000256" key="7">
    <source>
        <dbReference type="SAM" id="Phobius"/>
    </source>
</evidence>
<evidence type="ECO:0000256" key="1">
    <source>
        <dbReference type="ARBA" id="ARBA00004141"/>
    </source>
</evidence>
<protein>
    <submittedName>
        <fullName evidence="8">Transmembrane protein 276a</fullName>
    </submittedName>
</protein>
<dbReference type="Pfam" id="PF13903">
    <property type="entry name" value="Claudin_2"/>
    <property type="match status" value="1"/>
</dbReference>
<feature type="transmembrane region" description="Helical" evidence="7">
    <location>
        <begin position="232"/>
        <end position="253"/>
    </location>
</feature>
<comment type="similarity">
    <text evidence="2">Belongs to the TMEM178 family.</text>
</comment>
<dbReference type="PANTHER" id="PTHR32005:SF3">
    <property type="entry name" value="SI:CH211-150G13.3-RELATED"/>
    <property type="match status" value="1"/>
</dbReference>
<evidence type="ECO:0000256" key="3">
    <source>
        <dbReference type="ARBA" id="ARBA00022692"/>
    </source>
</evidence>
<evidence type="ECO:0000256" key="2">
    <source>
        <dbReference type="ARBA" id="ARBA00008199"/>
    </source>
</evidence>
<comment type="subcellular location">
    <subcellularLocation>
        <location evidence="1">Membrane</location>
        <topology evidence="1">Multi-pass membrane protein</topology>
    </subcellularLocation>
</comment>
<feature type="transmembrane region" description="Helical" evidence="7">
    <location>
        <begin position="326"/>
        <end position="351"/>
    </location>
</feature>
<dbReference type="PANTHER" id="PTHR32005">
    <property type="entry name" value="TRANSMEMBRANE PROTEIN 178B-RELATED"/>
    <property type="match status" value="1"/>
</dbReference>
<dbReference type="GO" id="GO:0016020">
    <property type="term" value="C:membrane"/>
    <property type="evidence" value="ECO:0007669"/>
    <property type="project" value="UniProtKB-SubCell"/>
</dbReference>
<keyword evidence="5 7" id="KW-1133">Transmembrane helix</keyword>
<accession>A0A3B3DN91</accession>
<dbReference type="AlphaFoldDB" id="A0A3B3DN91"/>
<evidence type="ECO:0000313" key="8">
    <source>
        <dbReference type="Ensembl" id="ENSOMEP00000031588.1"/>
    </source>
</evidence>
<organism evidence="8 9">
    <name type="scientific">Oryzias melastigma</name>
    <name type="common">Marine medaka</name>
    <dbReference type="NCBI Taxonomy" id="30732"/>
    <lineage>
        <taxon>Eukaryota</taxon>
        <taxon>Metazoa</taxon>
        <taxon>Chordata</taxon>
        <taxon>Craniata</taxon>
        <taxon>Vertebrata</taxon>
        <taxon>Euteleostomi</taxon>
        <taxon>Actinopterygii</taxon>
        <taxon>Neopterygii</taxon>
        <taxon>Teleostei</taxon>
        <taxon>Neoteleostei</taxon>
        <taxon>Acanthomorphata</taxon>
        <taxon>Ovalentaria</taxon>
        <taxon>Atherinomorphae</taxon>
        <taxon>Beloniformes</taxon>
        <taxon>Adrianichthyidae</taxon>
        <taxon>Oryziinae</taxon>
        <taxon>Oryzias</taxon>
    </lineage>
</organism>
<dbReference type="Proteomes" id="UP000261560">
    <property type="component" value="Unplaced"/>
</dbReference>
<keyword evidence="3 7" id="KW-0812">Transmembrane</keyword>
<reference evidence="8" key="1">
    <citation type="submission" date="2025-08" db="UniProtKB">
        <authorList>
            <consortium name="Ensembl"/>
        </authorList>
    </citation>
    <scope>IDENTIFICATION</scope>
</reference>
<dbReference type="PaxDb" id="30732-ENSOMEP00000031588"/>
<evidence type="ECO:0000256" key="6">
    <source>
        <dbReference type="ARBA" id="ARBA00023136"/>
    </source>
</evidence>
<evidence type="ECO:0000256" key="5">
    <source>
        <dbReference type="ARBA" id="ARBA00022989"/>
    </source>
</evidence>
<keyword evidence="6 7" id="KW-0472">Membrane</keyword>
<dbReference type="OMA" id="CKHNELM"/>